<dbReference type="GO" id="GO:0008933">
    <property type="term" value="F:peptidoglycan lytic transglycosylase activity"/>
    <property type="evidence" value="ECO:0007669"/>
    <property type="project" value="InterPro"/>
</dbReference>
<dbReference type="InterPro" id="IPR023346">
    <property type="entry name" value="Lysozyme-like_dom_sf"/>
</dbReference>
<accession>A0A3B0TNN1</accession>
<dbReference type="GO" id="GO:0016020">
    <property type="term" value="C:membrane"/>
    <property type="evidence" value="ECO:0007669"/>
    <property type="project" value="InterPro"/>
</dbReference>
<dbReference type="Pfam" id="PF01464">
    <property type="entry name" value="SLT"/>
    <property type="match status" value="1"/>
</dbReference>
<proteinExistence type="predicted"/>
<evidence type="ECO:0000313" key="2">
    <source>
        <dbReference type="EMBL" id="VAW20311.1"/>
    </source>
</evidence>
<dbReference type="CDD" id="cd16894">
    <property type="entry name" value="MltD-like"/>
    <property type="match status" value="1"/>
</dbReference>
<organism evidence="2">
    <name type="scientific">hydrothermal vent metagenome</name>
    <dbReference type="NCBI Taxonomy" id="652676"/>
    <lineage>
        <taxon>unclassified sequences</taxon>
        <taxon>metagenomes</taxon>
        <taxon>ecological metagenomes</taxon>
    </lineage>
</organism>
<reference evidence="2" key="1">
    <citation type="submission" date="2018-06" db="EMBL/GenBank/DDBJ databases">
        <authorList>
            <person name="Zhirakovskaya E."/>
        </authorList>
    </citation>
    <scope>NUCLEOTIDE SEQUENCE</scope>
</reference>
<evidence type="ECO:0000259" key="1">
    <source>
        <dbReference type="Pfam" id="PF01464"/>
    </source>
</evidence>
<dbReference type="Gene3D" id="1.10.530.10">
    <property type="match status" value="1"/>
</dbReference>
<dbReference type="InterPro" id="IPR008258">
    <property type="entry name" value="Transglycosylase_SLT_dom_1"/>
</dbReference>
<dbReference type="PANTHER" id="PTHR37423:SF2">
    <property type="entry name" value="MEMBRANE-BOUND LYTIC MUREIN TRANSGLYCOSYLASE C"/>
    <property type="match status" value="1"/>
</dbReference>
<gene>
    <name evidence="2" type="ORF">MNBD_BACTEROID01-1035</name>
</gene>
<feature type="domain" description="Transglycosylase SLT" evidence="1">
    <location>
        <begin position="95"/>
        <end position="199"/>
    </location>
</feature>
<dbReference type="PROSITE" id="PS00922">
    <property type="entry name" value="TRANSGLYCOSYLASE"/>
    <property type="match status" value="1"/>
</dbReference>
<dbReference type="SUPFAM" id="SSF53955">
    <property type="entry name" value="Lysozyme-like"/>
    <property type="match status" value="1"/>
</dbReference>
<name>A0A3B0TNN1_9ZZZZ</name>
<dbReference type="EMBL" id="UOEP01000117">
    <property type="protein sequence ID" value="VAW20311.1"/>
    <property type="molecule type" value="Genomic_DNA"/>
</dbReference>
<dbReference type="GO" id="GO:0000270">
    <property type="term" value="P:peptidoglycan metabolic process"/>
    <property type="evidence" value="ECO:0007669"/>
    <property type="project" value="InterPro"/>
</dbReference>
<dbReference type="AlphaFoldDB" id="A0A3B0TNN1"/>
<dbReference type="PANTHER" id="PTHR37423">
    <property type="entry name" value="SOLUBLE LYTIC MUREIN TRANSGLYCOSYLASE-RELATED"/>
    <property type="match status" value="1"/>
</dbReference>
<sequence>MRIAIPGVIIIQLIIIFSLLNSAFKPIGPECAGKFRFTPVELPDSLSFAGEDVPLEYFDILESFDRELLSNSYFHSQTIRLIKLAPRYFSIIEPILKEKGIPDDFKYLAVAESNLDPRAVSPAMAVGLWQFLKETAREYGLEVNSEVDERYHIEKSTYAACDFFLDSYKKFGSWALVAASYNGGRSFILQQIERQKTNNYFDLLLGEETGRYIFRILALKTIMENPEKYNFSIKNREKYPLIPTKNIKVTGAVENFADFAKTHGTNYKILKKFNPWLREAFLTNKTGKEYVIKVPVKNSRKRFN</sequence>
<protein>
    <submittedName>
        <fullName evidence="2">Membrane-bound lytic murein transglycosylase D</fullName>
    </submittedName>
</protein>
<dbReference type="InterPro" id="IPR000189">
    <property type="entry name" value="Transglyc_AS"/>
</dbReference>